<feature type="non-terminal residue" evidence="1">
    <location>
        <position position="91"/>
    </location>
</feature>
<organism evidence="1 2">
    <name type="scientific">Thalassiosira pseudonana</name>
    <name type="common">Marine diatom</name>
    <name type="synonym">Cyclotella nana</name>
    <dbReference type="NCBI Taxonomy" id="35128"/>
    <lineage>
        <taxon>Eukaryota</taxon>
        <taxon>Sar</taxon>
        <taxon>Stramenopiles</taxon>
        <taxon>Ochrophyta</taxon>
        <taxon>Bacillariophyta</taxon>
        <taxon>Coscinodiscophyceae</taxon>
        <taxon>Thalassiosirophycidae</taxon>
        <taxon>Thalassiosirales</taxon>
        <taxon>Thalassiosiraceae</taxon>
        <taxon>Thalassiosira</taxon>
    </lineage>
</organism>
<dbReference type="HOGENOM" id="CLU_043063_4_1_1"/>
<dbReference type="PaxDb" id="35128-Thaps37854"/>
<reference evidence="1 2" key="1">
    <citation type="journal article" date="2004" name="Science">
        <title>The genome of the diatom Thalassiosira pseudonana: ecology, evolution, and metabolism.</title>
        <authorList>
            <person name="Armbrust E.V."/>
            <person name="Berges J.A."/>
            <person name="Bowler C."/>
            <person name="Green B.R."/>
            <person name="Martinez D."/>
            <person name="Putnam N.H."/>
            <person name="Zhou S."/>
            <person name="Allen A.E."/>
            <person name="Apt K.E."/>
            <person name="Bechner M."/>
            <person name="Brzezinski M.A."/>
            <person name="Chaal B.K."/>
            <person name="Chiovitti A."/>
            <person name="Davis A.K."/>
            <person name="Demarest M.S."/>
            <person name="Detter J.C."/>
            <person name="Glavina T."/>
            <person name="Goodstein D."/>
            <person name="Hadi M.Z."/>
            <person name="Hellsten U."/>
            <person name="Hildebrand M."/>
            <person name="Jenkins B.D."/>
            <person name="Jurka J."/>
            <person name="Kapitonov V.V."/>
            <person name="Kroger N."/>
            <person name="Lau W.W."/>
            <person name="Lane T.W."/>
            <person name="Larimer F.W."/>
            <person name="Lippmeier J.C."/>
            <person name="Lucas S."/>
            <person name="Medina M."/>
            <person name="Montsant A."/>
            <person name="Obornik M."/>
            <person name="Parker M.S."/>
            <person name="Palenik B."/>
            <person name="Pazour G.J."/>
            <person name="Richardson P.M."/>
            <person name="Rynearson T.A."/>
            <person name="Saito M.A."/>
            <person name="Schwartz D.C."/>
            <person name="Thamatrakoln K."/>
            <person name="Valentin K."/>
            <person name="Vardi A."/>
            <person name="Wilkerson F.P."/>
            <person name="Rokhsar D.S."/>
        </authorList>
    </citation>
    <scope>NUCLEOTIDE SEQUENCE [LARGE SCALE GENOMIC DNA]</scope>
    <source>
        <strain evidence="1 2">CCMP1335</strain>
    </source>
</reference>
<keyword evidence="2" id="KW-1185">Reference proteome</keyword>
<name>B8CEC0_THAPS</name>
<accession>B8CEC0</accession>
<dbReference type="InterPro" id="IPR038322">
    <property type="entry name" value="Pex19_C_sf"/>
</dbReference>
<dbReference type="KEGG" id="tps:THAPSDRAFT_37854"/>
<dbReference type="eggNOG" id="KOG3133">
    <property type="taxonomic scope" value="Eukaryota"/>
</dbReference>
<dbReference type="AlphaFoldDB" id="B8CEC0"/>
<dbReference type="Pfam" id="PF04614">
    <property type="entry name" value="Pex19"/>
    <property type="match status" value="1"/>
</dbReference>
<dbReference type="Proteomes" id="UP000001449">
    <property type="component" value="Chromosome 17"/>
</dbReference>
<sequence length="91" mass="11078">MKQLLDKELMYTPMKEVCCRFPEWLAKNKESLSVQEYERYGKQYVYFQKIVRVYETEPENFARLMELMQDIQEYGQPPVEIIKDLAPELEF</sequence>
<dbReference type="STRING" id="35128.B8CEC0"/>
<reference evidence="1 2" key="2">
    <citation type="journal article" date="2008" name="Nature">
        <title>The Phaeodactylum genome reveals the evolutionary history of diatom genomes.</title>
        <authorList>
            <person name="Bowler C."/>
            <person name="Allen A.E."/>
            <person name="Badger J.H."/>
            <person name="Grimwood J."/>
            <person name="Jabbari K."/>
            <person name="Kuo A."/>
            <person name="Maheswari U."/>
            <person name="Martens C."/>
            <person name="Maumus F."/>
            <person name="Otillar R.P."/>
            <person name="Rayko E."/>
            <person name="Salamov A."/>
            <person name="Vandepoele K."/>
            <person name="Beszteri B."/>
            <person name="Gruber A."/>
            <person name="Heijde M."/>
            <person name="Katinka M."/>
            <person name="Mock T."/>
            <person name="Valentin K."/>
            <person name="Verret F."/>
            <person name="Berges J.A."/>
            <person name="Brownlee C."/>
            <person name="Cadoret J.P."/>
            <person name="Chiovitti A."/>
            <person name="Choi C.J."/>
            <person name="Coesel S."/>
            <person name="De Martino A."/>
            <person name="Detter J.C."/>
            <person name="Durkin C."/>
            <person name="Falciatore A."/>
            <person name="Fournet J."/>
            <person name="Haruta M."/>
            <person name="Huysman M.J."/>
            <person name="Jenkins B.D."/>
            <person name="Jiroutova K."/>
            <person name="Jorgensen R.E."/>
            <person name="Joubert Y."/>
            <person name="Kaplan A."/>
            <person name="Kroger N."/>
            <person name="Kroth P.G."/>
            <person name="La Roche J."/>
            <person name="Lindquist E."/>
            <person name="Lommer M."/>
            <person name="Martin-Jezequel V."/>
            <person name="Lopez P.J."/>
            <person name="Lucas S."/>
            <person name="Mangogna M."/>
            <person name="McGinnis K."/>
            <person name="Medlin L.K."/>
            <person name="Montsant A."/>
            <person name="Oudot-Le Secq M.P."/>
            <person name="Napoli C."/>
            <person name="Obornik M."/>
            <person name="Parker M.S."/>
            <person name="Petit J.L."/>
            <person name="Porcel B.M."/>
            <person name="Poulsen N."/>
            <person name="Robison M."/>
            <person name="Rychlewski L."/>
            <person name="Rynearson T.A."/>
            <person name="Schmutz J."/>
            <person name="Shapiro H."/>
            <person name="Siaut M."/>
            <person name="Stanley M."/>
            <person name="Sussman M.R."/>
            <person name="Taylor A.R."/>
            <person name="Vardi A."/>
            <person name="von Dassow P."/>
            <person name="Vyverman W."/>
            <person name="Willis A."/>
            <person name="Wyrwicz L.S."/>
            <person name="Rokhsar D.S."/>
            <person name="Weissenbach J."/>
            <person name="Armbrust E.V."/>
            <person name="Green B.R."/>
            <person name="Van de Peer Y."/>
            <person name="Grigoriev I.V."/>
        </authorList>
    </citation>
    <scope>NUCLEOTIDE SEQUENCE [LARGE SCALE GENOMIC DNA]</scope>
    <source>
        <strain evidence="1 2">CCMP1335</strain>
    </source>
</reference>
<evidence type="ECO:0000313" key="2">
    <source>
        <dbReference type="Proteomes" id="UP000001449"/>
    </source>
</evidence>
<dbReference type="InParanoid" id="B8CEC0"/>
<dbReference type="OMA" id="NEDHERY"/>
<dbReference type="PANTHER" id="PTHR12774">
    <property type="entry name" value="PEROXISOMAL BIOGENESIS FACTOR 19"/>
    <property type="match status" value="1"/>
</dbReference>
<dbReference type="GeneID" id="7453078"/>
<protein>
    <submittedName>
        <fullName evidence="1">Uncharacterized protein</fullName>
    </submittedName>
</protein>
<dbReference type="RefSeq" id="XP_002294523.1">
    <property type="nucleotide sequence ID" value="XM_002294487.1"/>
</dbReference>
<proteinExistence type="predicted"/>
<gene>
    <name evidence="1" type="ORF">THAPSDRAFT_37854</name>
</gene>
<dbReference type="EMBL" id="CM000651">
    <property type="protein sequence ID" value="EED88357.1"/>
    <property type="molecule type" value="Genomic_DNA"/>
</dbReference>
<dbReference type="Gene3D" id="1.20.120.900">
    <property type="entry name" value="Pex19, mPTS binding domain"/>
    <property type="match status" value="1"/>
</dbReference>
<dbReference type="PANTHER" id="PTHR12774:SF2">
    <property type="entry name" value="PEROXISOMAL BIOGENESIS FACTOR 19"/>
    <property type="match status" value="1"/>
</dbReference>
<dbReference type="GO" id="GO:0005777">
    <property type="term" value="C:peroxisome"/>
    <property type="evidence" value="ECO:0007669"/>
    <property type="project" value="InterPro"/>
</dbReference>
<evidence type="ECO:0000313" key="1">
    <source>
        <dbReference type="EMBL" id="EED88357.1"/>
    </source>
</evidence>
<dbReference type="InterPro" id="IPR006708">
    <property type="entry name" value="Pex19"/>
</dbReference>